<dbReference type="Proteomes" id="UP000256530">
    <property type="component" value="Unassembled WGS sequence"/>
</dbReference>
<accession>A0A3D9V5G4</accession>
<gene>
    <name evidence="1" type="ORF">DET55_110125</name>
</gene>
<dbReference type="AlphaFoldDB" id="A0A3D9V5G4"/>
<dbReference type="EMBL" id="QTTY01000010">
    <property type="protein sequence ID" value="REF34245.1"/>
    <property type="molecule type" value="Genomic_DNA"/>
</dbReference>
<evidence type="ECO:0000313" key="1">
    <source>
        <dbReference type="EMBL" id="REF34245.1"/>
    </source>
</evidence>
<proteinExistence type="predicted"/>
<organism evidence="1 2">
    <name type="scientific">Bacillus mycoides</name>
    <dbReference type="NCBI Taxonomy" id="1405"/>
    <lineage>
        <taxon>Bacteria</taxon>
        <taxon>Bacillati</taxon>
        <taxon>Bacillota</taxon>
        <taxon>Bacilli</taxon>
        <taxon>Bacillales</taxon>
        <taxon>Bacillaceae</taxon>
        <taxon>Bacillus</taxon>
        <taxon>Bacillus cereus group</taxon>
    </lineage>
</organism>
<reference evidence="1 2" key="1">
    <citation type="submission" date="2018-08" db="EMBL/GenBank/DDBJ databases">
        <title>Freshwater and sediment microbial communities from various areas in North America, analyzing microbe dynamics in response to fracking.</title>
        <authorList>
            <person name="Lamendella R."/>
        </authorList>
    </citation>
    <scope>NUCLEOTIDE SEQUENCE [LARGE SCALE GENOMIC DNA]</scope>
    <source>
        <strain evidence="1 2">DB-1</strain>
    </source>
</reference>
<sequence length="31" mass="3677">MIGSEERFHSSLQLLAIYEKKFLLLKDRTLP</sequence>
<name>A0A3D9V5G4_BACMY</name>
<evidence type="ECO:0000313" key="2">
    <source>
        <dbReference type="Proteomes" id="UP000256530"/>
    </source>
</evidence>
<protein>
    <submittedName>
        <fullName evidence="1">Uncharacterized protein</fullName>
    </submittedName>
</protein>
<comment type="caution">
    <text evidence="1">The sequence shown here is derived from an EMBL/GenBank/DDBJ whole genome shotgun (WGS) entry which is preliminary data.</text>
</comment>